<feature type="transmembrane region" description="Helical" evidence="1">
    <location>
        <begin position="49"/>
        <end position="67"/>
    </location>
</feature>
<gene>
    <name evidence="2" type="ORF">ACFQ3L_04960</name>
</gene>
<evidence type="ECO:0000313" key="3">
    <source>
        <dbReference type="Proteomes" id="UP001597249"/>
    </source>
</evidence>
<feature type="transmembrane region" description="Helical" evidence="1">
    <location>
        <begin position="12"/>
        <end position="37"/>
    </location>
</feature>
<evidence type="ECO:0008006" key="4">
    <source>
        <dbReference type="Google" id="ProtNLM"/>
    </source>
</evidence>
<feature type="transmembrane region" description="Helical" evidence="1">
    <location>
        <begin position="79"/>
        <end position="101"/>
    </location>
</feature>
<reference evidence="3" key="1">
    <citation type="journal article" date="2019" name="Int. J. Syst. Evol. Microbiol.">
        <title>The Global Catalogue of Microorganisms (GCM) 10K type strain sequencing project: providing services to taxonomists for standard genome sequencing and annotation.</title>
        <authorList>
            <consortium name="The Broad Institute Genomics Platform"/>
            <consortium name="The Broad Institute Genome Sequencing Center for Infectious Disease"/>
            <person name="Wu L."/>
            <person name="Ma J."/>
        </authorList>
    </citation>
    <scope>NUCLEOTIDE SEQUENCE [LARGE SCALE GENOMIC DNA]</scope>
    <source>
        <strain evidence="3">CCM 8911</strain>
    </source>
</reference>
<keyword evidence="1" id="KW-0812">Transmembrane</keyword>
<proteinExistence type="predicted"/>
<keyword evidence="3" id="KW-1185">Reference proteome</keyword>
<organism evidence="2 3">
    <name type="scientific">Lacticaseibacillus jixianensis</name>
    <dbReference type="NCBI Taxonomy" id="2486012"/>
    <lineage>
        <taxon>Bacteria</taxon>
        <taxon>Bacillati</taxon>
        <taxon>Bacillota</taxon>
        <taxon>Bacilli</taxon>
        <taxon>Lactobacillales</taxon>
        <taxon>Lactobacillaceae</taxon>
        <taxon>Lacticaseibacillus</taxon>
    </lineage>
</organism>
<keyword evidence="1" id="KW-0472">Membrane</keyword>
<feature type="transmembrane region" description="Helical" evidence="1">
    <location>
        <begin position="135"/>
        <end position="155"/>
    </location>
</feature>
<sequence>MTTKFRAMLRVQLQMMAIVMVGGLFGGLIFVVMSLVGGTAEVNGWSSEFIGLYMAAILGYFATPWALGSAFQNGVSRKLFLQTAAVGLIVCSALMAGFVTAVSAVPVLAGTGSFLASVYHLTGAAGTLWCVALRFMAYLAFAAIGAALGFLSLPFSGKVRFALVFGIYGLMVLPGLALVLVMMALPHLVTDSGMLQFLLALVGLPLHRAPQPQILLLIFTVLTLGFGFLAVRFGRRAELNDRV</sequence>
<feature type="transmembrane region" description="Helical" evidence="1">
    <location>
        <begin position="213"/>
        <end position="233"/>
    </location>
</feature>
<evidence type="ECO:0000256" key="1">
    <source>
        <dbReference type="SAM" id="Phobius"/>
    </source>
</evidence>
<dbReference type="RefSeq" id="WP_125584932.1">
    <property type="nucleotide sequence ID" value="NZ_JBHTMO010000013.1"/>
</dbReference>
<dbReference type="EMBL" id="JBHTMO010000013">
    <property type="protein sequence ID" value="MFD1392942.1"/>
    <property type="molecule type" value="Genomic_DNA"/>
</dbReference>
<protein>
    <recommendedName>
        <fullName evidence="4">ABC transporter permease</fullName>
    </recommendedName>
</protein>
<comment type="caution">
    <text evidence="2">The sequence shown here is derived from an EMBL/GenBank/DDBJ whole genome shotgun (WGS) entry which is preliminary data.</text>
</comment>
<evidence type="ECO:0000313" key="2">
    <source>
        <dbReference type="EMBL" id="MFD1392942.1"/>
    </source>
</evidence>
<accession>A0ABW4B7C5</accession>
<dbReference type="Proteomes" id="UP001597249">
    <property type="component" value="Unassembled WGS sequence"/>
</dbReference>
<feature type="transmembrane region" description="Helical" evidence="1">
    <location>
        <begin position="161"/>
        <end position="181"/>
    </location>
</feature>
<name>A0ABW4B7C5_9LACO</name>
<keyword evidence="1" id="KW-1133">Transmembrane helix</keyword>